<proteinExistence type="predicted"/>
<dbReference type="Proteomes" id="UP000000437">
    <property type="component" value="Chromosome 13"/>
</dbReference>
<dbReference type="RefSeq" id="XP_073775772.1">
    <property type="nucleotide sequence ID" value="XM_073919671.1"/>
</dbReference>
<evidence type="ECO:0000313" key="1">
    <source>
        <dbReference type="Proteomes" id="UP000000437"/>
    </source>
</evidence>
<protein>
    <submittedName>
        <fullName evidence="2">Mitochondrial antiviral-signaling protein isoform X1</fullName>
    </submittedName>
</protein>
<organism evidence="1 2">
    <name type="scientific">Danio rerio</name>
    <name type="common">Zebrafish</name>
    <name type="synonym">Brachydanio rerio</name>
    <dbReference type="NCBI Taxonomy" id="7955"/>
    <lineage>
        <taxon>Eukaryota</taxon>
        <taxon>Metazoa</taxon>
        <taxon>Chordata</taxon>
        <taxon>Craniata</taxon>
        <taxon>Vertebrata</taxon>
        <taxon>Euteleostomi</taxon>
        <taxon>Actinopterygii</taxon>
        <taxon>Neopterygii</taxon>
        <taxon>Teleostei</taxon>
        <taxon>Ostariophysi</taxon>
        <taxon>Cypriniformes</taxon>
        <taxon>Danionidae</taxon>
        <taxon>Danioninae</taxon>
        <taxon>Danio</taxon>
    </lineage>
</organism>
<evidence type="ECO:0000313" key="2">
    <source>
        <dbReference type="RefSeq" id="XP_073775772.1"/>
    </source>
</evidence>
<name>A0AC58H1B0_DANRE</name>
<reference evidence="2" key="1">
    <citation type="submission" date="2025-08" db="UniProtKB">
        <authorList>
            <consortium name="RefSeq"/>
        </authorList>
    </citation>
    <scope>IDENTIFICATION</scope>
    <source>
        <strain evidence="2">Tuebingen</strain>
        <tissue evidence="2">Fibroblasts and whole tissue</tissue>
    </source>
</reference>
<keyword evidence="1" id="KW-1185">Reference proteome</keyword>
<sequence length="585" mass="63465">MSLTREQFYNKGIRPYMGRFATDIKVREILPYLQCLTISDREEIEAKKEQYGNYNAVQTLLDNLRRRENWIDEFITALRKCELGSLANEMSDIYDRIRGITSGPKPTDTLAPSLTGATATVTTATVHTVPPTTLPLLMPPAGDAPVHSTAPCKQATQEPSPDSVLQVAETQQVEQVSPPAPAPTPEPVPQTEITPQVIAPSQAAPDMSSPINLKVLTHTGEAVTITPVSRALDSLGFTITSSAGESPISTSCTQASISNTSQIQLTRPCSTTQSSGNIQVPKKEVKDLDTSEKFPVQDTNLPLRQERTFQGPEETSDPIANEVVQRHNGVGLPVSNAEIISNRTTQATTSTPTEVVAHAPHSVIPEQEYFSKPGFLQIPEPQQNRAGTLPVLQEDPCSLVSGDLEISRETASSTESRQVASLADQASTSSTSTLPLNNPSYTSALLTNNQPEEDHYESVSENQTLRHVFHVAEEPPAENLNGQPPSMLLRSRVNSEEPPTLNRVGIENVAHICVPSVDIAEASDHKSTTVIAREQECNAATAATIQQPEQREEGRPELFRINNVHVVTAAGIALSAVFLAWKLNH</sequence>
<gene>
    <name evidence="2" type="primary">mavs</name>
    <name evidence="2" type="synonym">wu:fj20d04</name>
    <name evidence="2" type="synonym">zgc:158392</name>
</gene>
<accession>A0AC58H1B0</accession>